<protein>
    <submittedName>
        <fullName evidence="2">Formylglycine-generating enzyme required for sulfatase activity</fullName>
    </submittedName>
</protein>
<dbReference type="PROSITE" id="PS51257">
    <property type="entry name" value="PROKAR_LIPOPROTEIN"/>
    <property type="match status" value="1"/>
</dbReference>
<dbReference type="Pfam" id="PF03781">
    <property type="entry name" value="FGE-sulfatase"/>
    <property type="match status" value="1"/>
</dbReference>
<proteinExistence type="predicted"/>
<dbReference type="SUPFAM" id="SSF56436">
    <property type="entry name" value="C-type lectin-like"/>
    <property type="match status" value="1"/>
</dbReference>
<dbReference type="OrthoDB" id="9768004at2"/>
<dbReference type="Gene3D" id="3.90.1580.10">
    <property type="entry name" value="paralog of FGE (formylglycine-generating enzyme)"/>
    <property type="match status" value="1"/>
</dbReference>
<evidence type="ECO:0000259" key="1">
    <source>
        <dbReference type="Pfam" id="PF03781"/>
    </source>
</evidence>
<reference evidence="2 3" key="1">
    <citation type="submission" date="2019-02" db="EMBL/GenBank/DDBJ databases">
        <title>Genomic Encyclopedia of Type Strains, Phase IV (KMG-IV): sequencing the most valuable type-strain genomes for metagenomic binning, comparative biology and taxonomic classification.</title>
        <authorList>
            <person name="Goeker M."/>
        </authorList>
    </citation>
    <scope>NUCLEOTIDE SEQUENCE [LARGE SCALE GENOMIC DNA]</scope>
    <source>
        <strain evidence="2 3">DSM 17196</strain>
    </source>
</reference>
<gene>
    <name evidence="2" type="ORF">EV197_2977</name>
</gene>
<dbReference type="InterPro" id="IPR042095">
    <property type="entry name" value="SUMF_sf"/>
</dbReference>
<dbReference type="InterPro" id="IPR051043">
    <property type="entry name" value="Sulfatase_Mod_Factor_Kinase"/>
</dbReference>
<dbReference type="GO" id="GO:0120147">
    <property type="term" value="F:formylglycine-generating oxidase activity"/>
    <property type="evidence" value="ECO:0007669"/>
    <property type="project" value="TreeGrafter"/>
</dbReference>
<accession>A0A4Q7NXC3</accession>
<name>A0A4Q7NXC3_9FLAO</name>
<keyword evidence="3" id="KW-1185">Reference proteome</keyword>
<dbReference type="Proteomes" id="UP000292262">
    <property type="component" value="Unassembled WGS sequence"/>
</dbReference>
<feature type="domain" description="Sulfatase-modifying factor enzyme-like" evidence="1">
    <location>
        <begin position="74"/>
        <end position="393"/>
    </location>
</feature>
<dbReference type="RefSeq" id="WP_130287508.1">
    <property type="nucleotide sequence ID" value="NZ_SGXE01000005.1"/>
</dbReference>
<comment type="caution">
    <text evidence="2">The sequence shown here is derived from an EMBL/GenBank/DDBJ whole genome shotgun (WGS) entry which is preliminary data.</text>
</comment>
<dbReference type="PANTHER" id="PTHR23150">
    <property type="entry name" value="SULFATASE MODIFYING FACTOR 1, 2"/>
    <property type="match status" value="1"/>
</dbReference>
<dbReference type="InterPro" id="IPR016187">
    <property type="entry name" value="CTDL_fold"/>
</dbReference>
<sequence>MNKILFPILVLFPLSVLTILSCKNKPTSSDPLQKNTTLYCYVPSDSLLGKVYLENKFLKNIAAITPNINKLQDTTEMVFIEGGVFEMGGDIPEYAEQMPRTGLPQPDEFPKHTVQVDNFYMDEHEVTVGQFLEFVKETGYKTVAEQDINWEELKKQVPSGTPKPHDSLLRAGALVFQYVPENTPKDDLSNWWYFKAGANWKNPSGVAIPLDVILNMPVTQISWYDAMAYAKWANKRLPTEAEYEYAMRAGAANTMYPWGDSLVSDVTAYGNFLQGNFPYTNTGQDGYIGTAPVGSFPPNAYGLYDIAGNVWEWTLDWYGADYYKHISQNTQLSYNPKGPTKTTEVYQQQATNKVVRGGSFLCNDSWCSGYRNARRMRLSPDSGMQHVGFRCVRSVPKNQ</sequence>
<evidence type="ECO:0000313" key="2">
    <source>
        <dbReference type="EMBL" id="RZS91874.1"/>
    </source>
</evidence>
<dbReference type="InterPro" id="IPR005532">
    <property type="entry name" value="SUMF_dom"/>
</dbReference>
<evidence type="ECO:0000313" key="3">
    <source>
        <dbReference type="Proteomes" id="UP000292262"/>
    </source>
</evidence>
<dbReference type="EMBL" id="SGXE01000005">
    <property type="protein sequence ID" value="RZS91874.1"/>
    <property type="molecule type" value="Genomic_DNA"/>
</dbReference>
<dbReference type="AlphaFoldDB" id="A0A4Q7NXC3"/>
<dbReference type="PANTHER" id="PTHR23150:SF19">
    <property type="entry name" value="FORMYLGLYCINE-GENERATING ENZYME"/>
    <property type="match status" value="1"/>
</dbReference>
<organism evidence="2 3">
    <name type="scientific">Aquimarina brevivitae</name>
    <dbReference type="NCBI Taxonomy" id="323412"/>
    <lineage>
        <taxon>Bacteria</taxon>
        <taxon>Pseudomonadati</taxon>
        <taxon>Bacteroidota</taxon>
        <taxon>Flavobacteriia</taxon>
        <taxon>Flavobacteriales</taxon>
        <taxon>Flavobacteriaceae</taxon>
        <taxon>Aquimarina</taxon>
    </lineage>
</organism>